<protein>
    <submittedName>
        <fullName evidence="1">Uncharacterized protein</fullName>
    </submittedName>
</protein>
<organism evidence="1 2">
    <name type="scientific">Haematococcus lacustris</name>
    <name type="common">Green alga</name>
    <name type="synonym">Haematococcus pluvialis</name>
    <dbReference type="NCBI Taxonomy" id="44745"/>
    <lineage>
        <taxon>Eukaryota</taxon>
        <taxon>Viridiplantae</taxon>
        <taxon>Chlorophyta</taxon>
        <taxon>core chlorophytes</taxon>
        <taxon>Chlorophyceae</taxon>
        <taxon>CS clade</taxon>
        <taxon>Chlamydomonadales</taxon>
        <taxon>Haematococcaceae</taxon>
        <taxon>Haematococcus</taxon>
    </lineage>
</organism>
<gene>
    <name evidence="1" type="ORF">HaLaN_30365</name>
</gene>
<dbReference type="EMBL" id="BLLF01005548">
    <property type="protein sequence ID" value="GFH31341.1"/>
    <property type="molecule type" value="Genomic_DNA"/>
</dbReference>
<dbReference type="AlphaFoldDB" id="A0A6A0AGD4"/>
<keyword evidence="2" id="KW-1185">Reference proteome</keyword>
<dbReference type="Proteomes" id="UP000485058">
    <property type="component" value="Unassembled WGS sequence"/>
</dbReference>
<reference evidence="1 2" key="1">
    <citation type="submission" date="2020-02" db="EMBL/GenBank/DDBJ databases">
        <title>Draft genome sequence of Haematococcus lacustris strain NIES-144.</title>
        <authorList>
            <person name="Morimoto D."/>
            <person name="Nakagawa S."/>
            <person name="Yoshida T."/>
            <person name="Sawayama S."/>
        </authorList>
    </citation>
    <scope>NUCLEOTIDE SEQUENCE [LARGE SCALE GENOMIC DNA]</scope>
    <source>
        <strain evidence="1 2">NIES-144</strain>
    </source>
</reference>
<sequence>MHFNESTRPSFYIILASFPPRLNRGPAASPLTGASSDANVADAGTAGPAYYRSISEFPEDEVLELIAAIKAAAEEHGQENMGQHAQ</sequence>
<comment type="caution">
    <text evidence="1">The sequence shown here is derived from an EMBL/GenBank/DDBJ whole genome shotgun (WGS) entry which is preliminary data.</text>
</comment>
<feature type="non-terminal residue" evidence="1">
    <location>
        <position position="1"/>
    </location>
</feature>
<feature type="non-terminal residue" evidence="1">
    <location>
        <position position="86"/>
    </location>
</feature>
<proteinExistence type="predicted"/>
<accession>A0A6A0AGD4</accession>
<evidence type="ECO:0000313" key="2">
    <source>
        <dbReference type="Proteomes" id="UP000485058"/>
    </source>
</evidence>
<evidence type="ECO:0000313" key="1">
    <source>
        <dbReference type="EMBL" id="GFH31341.1"/>
    </source>
</evidence>
<name>A0A6A0AGD4_HAELA</name>